<dbReference type="Gene3D" id="3.40.50.1000">
    <property type="entry name" value="HAD superfamily/HAD-like"/>
    <property type="match status" value="1"/>
</dbReference>
<dbReference type="RefSeq" id="WP_312875481.1">
    <property type="nucleotide sequence ID" value="NZ_JACHMN010000003.1"/>
</dbReference>
<dbReference type="SUPFAM" id="SSF56784">
    <property type="entry name" value="HAD-like"/>
    <property type="match status" value="1"/>
</dbReference>
<dbReference type="AlphaFoldDB" id="A0A841C317"/>
<accession>A0A841C317</accession>
<dbReference type="GO" id="GO:0008967">
    <property type="term" value="F:phosphoglycolate phosphatase activity"/>
    <property type="evidence" value="ECO:0007669"/>
    <property type="project" value="TreeGrafter"/>
</dbReference>
<keyword evidence="1" id="KW-0378">Hydrolase</keyword>
<protein>
    <submittedName>
        <fullName evidence="1">Phosphoglycolate phosphatase-like HAD superfamily hydrolase</fullName>
    </submittedName>
</protein>
<keyword evidence="2" id="KW-1185">Reference proteome</keyword>
<reference evidence="1 2" key="1">
    <citation type="submission" date="2020-08" db="EMBL/GenBank/DDBJ databases">
        <title>Sequencing the genomes of 1000 actinobacteria strains.</title>
        <authorList>
            <person name="Klenk H.-P."/>
        </authorList>
    </citation>
    <scope>NUCLEOTIDE SEQUENCE [LARGE SCALE GENOMIC DNA]</scope>
    <source>
        <strain evidence="1 2">DSM 45362</strain>
    </source>
</reference>
<dbReference type="Proteomes" id="UP000587527">
    <property type="component" value="Unassembled WGS sequence"/>
</dbReference>
<evidence type="ECO:0000313" key="1">
    <source>
        <dbReference type="EMBL" id="MBB5873350.1"/>
    </source>
</evidence>
<organism evidence="1 2">
    <name type="scientific">Allocatelliglobosispora scoriae</name>
    <dbReference type="NCBI Taxonomy" id="643052"/>
    <lineage>
        <taxon>Bacteria</taxon>
        <taxon>Bacillati</taxon>
        <taxon>Actinomycetota</taxon>
        <taxon>Actinomycetes</taxon>
        <taxon>Micromonosporales</taxon>
        <taxon>Micromonosporaceae</taxon>
        <taxon>Allocatelliglobosispora</taxon>
    </lineage>
</organism>
<dbReference type="PANTHER" id="PTHR43434:SF1">
    <property type="entry name" value="PHOSPHOGLYCOLATE PHOSPHATASE"/>
    <property type="match status" value="1"/>
</dbReference>
<sequence length="229" mass="23424">MQRLVLWDIDQTLVSYAGYGRVMYAAALLRTTGHELREMPDLAGRTDREITEAVLAGHGVEADEELIEAFYQEMIATALAGGAEMLARGQALAGAAAALGAVAGVSGVVQSVVTGNLAPVARHKLALFDLAEPIDFEIGGYGSDGPARSMLVRAACERAARKYGAVPATDRVVVIGDTVFDIRGALDAGVVAVGVASGRTTAAELTAAGAHAVLPSLADTSAVLAALGH</sequence>
<dbReference type="EMBL" id="JACHMN010000003">
    <property type="protein sequence ID" value="MBB5873350.1"/>
    <property type="molecule type" value="Genomic_DNA"/>
</dbReference>
<dbReference type="InterPro" id="IPR023214">
    <property type="entry name" value="HAD_sf"/>
</dbReference>
<dbReference type="Pfam" id="PF13242">
    <property type="entry name" value="Hydrolase_like"/>
    <property type="match status" value="1"/>
</dbReference>
<dbReference type="SFLD" id="SFLDG01129">
    <property type="entry name" value="C1.5:_HAD__Beta-PGM__Phosphata"/>
    <property type="match status" value="1"/>
</dbReference>
<name>A0A841C317_9ACTN</name>
<dbReference type="InterPro" id="IPR023198">
    <property type="entry name" value="PGP-like_dom2"/>
</dbReference>
<dbReference type="InterPro" id="IPR050155">
    <property type="entry name" value="HAD-like_hydrolase_sf"/>
</dbReference>
<dbReference type="PANTHER" id="PTHR43434">
    <property type="entry name" value="PHOSPHOGLYCOLATE PHOSPHATASE"/>
    <property type="match status" value="1"/>
</dbReference>
<dbReference type="Gene3D" id="1.10.150.240">
    <property type="entry name" value="Putative phosphatase, domain 2"/>
    <property type="match status" value="1"/>
</dbReference>
<proteinExistence type="predicted"/>
<comment type="caution">
    <text evidence="1">The sequence shown here is derived from an EMBL/GenBank/DDBJ whole genome shotgun (WGS) entry which is preliminary data.</text>
</comment>
<dbReference type="SFLD" id="SFLDS00003">
    <property type="entry name" value="Haloacid_Dehalogenase"/>
    <property type="match status" value="1"/>
</dbReference>
<gene>
    <name evidence="1" type="ORF">F4553_006784</name>
</gene>
<dbReference type="InterPro" id="IPR036412">
    <property type="entry name" value="HAD-like_sf"/>
</dbReference>
<dbReference type="GO" id="GO:0006281">
    <property type="term" value="P:DNA repair"/>
    <property type="evidence" value="ECO:0007669"/>
    <property type="project" value="TreeGrafter"/>
</dbReference>
<evidence type="ECO:0000313" key="2">
    <source>
        <dbReference type="Proteomes" id="UP000587527"/>
    </source>
</evidence>